<evidence type="ECO:0000256" key="3">
    <source>
        <dbReference type="ARBA" id="ARBA00022741"/>
    </source>
</evidence>
<dbReference type="InterPro" id="IPR003439">
    <property type="entry name" value="ABC_transporter-like_ATP-bd"/>
</dbReference>
<dbReference type="Gene3D" id="3.40.50.300">
    <property type="entry name" value="P-loop containing nucleotide triphosphate hydrolases"/>
    <property type="match status" value="1"/>
</dbReference>
<dbReference type="PROSITE" id="PS50893">
    <property type="entry name" value="ABC_TRANSPORTER_2"/>
    <property type="match status" value="1"/>
</dbReference>
<comment type="caution">
    <text evidence="8">The sequence shown here is derived from an EMBL/GenBank/DDBJ whole genome shotgun (WGS) entry which is preliminary data.</text>
</comment>
<dbReference type="PANTHER" id="PTHR42711">
    <property type="entry name" value="ABC TRANSPORTER ATP-BINDING PROTEIN"/>
    <property type="match status" value="1"/>
</dbReference>
<evidence type="ECO:0000259" key="7">
    <source>
        <dbReference type="PROSITE" id="PS50893"/>
    </source>
</evidence>
<dbReference type="GO" id="GO:0016887">
    <property type="term" value="F:ATP hydrolysis activity"/>
    <property type="evidence" value="ECO:0007669"/>
    <property type="project" value="InterPro"/>
</dbReference>
<evidence type="ECO:0000256" key="5">
    <source>
        <dbReference type="ARBA" id="ARBA00023251"/>
    </source>
</evidence>
<dbReference type="CDD" id="cd03230">
    <property type="entry name" value="ABC_DR_subfamily_A"/>
    <property type="match status" value="1"/>
</dbReference>
<dbReference type="OrthoDB" id="9804819at2"/>
<dbReference type="GO" id="GO:0046677">
    <property type="term" value="P:response to antibiotic"/>
    <property type="evidence" value="ECO:0007669"/>
    <property type="project" value="UniProtKB-KW"/>
</dbReference>
<evidence type="ECO:0000256" key="2">
    <source>
        <dbReference type="ARBA" id="ARBA00022448"/>
    </source>
</evidence>
<dbReference type="InterPro" id="IPR027417">
    <property type="entry name" value="P-loop_NTPase"/>
</dbReference>
<dbReference type="Pfam" id="PF00005">
    <property type="entry name" value="ABC_tran"/>
    <property type="match status" value="1"/>
</dbReference>
<dbReference type="PROSITE" id="PS00211">
    <property type="entry name" value="ABC_TRANSPORTER_1"/>
    <property type="match status" value="1"/>
</dbReference>
<dbReference type="SMART" id="SM00382">
    <property type="entry name" value="AAA"/>
    <property type="match status" value="1"/>
</dbReference>
<organism evidence="8 9">
    <name type="scientific">Nesterenkonia alkaliphila</name>
    <dbReference type="NCBI Taxonomy" id="1463631"/>
    <lineage>
        <taxon>Bacteria</taxon>
        <taxon>Bacillati</taxon>
        <taxon>Actinomycetota</taxon>
        <taxon>Actinomycetes</taxon>
        <taxon>Micrococcales</taxon>
        <taxon>Micrococcaceae</taxon>
        <taxon>Nesterenkonia</taxon>
    </lineage>
</organism>
<keyword evidence="3" id="KW-0547">Nucleotide-binding</keyword>
<keyword evidence="5" id="KW-0046">Antibiotic resistance</keyword>
<dbReference type="InterPro" id="IPR003593">
    <property type="entry name" value="AAA+_ATPase"/>
</dbReference>
<dbReference type="RefSeq" id="WP_157323512.1">
    <property type="nucleotide sequence ID" value="NZ_BMFX01000002.1"/>
</dbReference>
<feature type="region of interest" description="Disordered" evidence="6">
    <location>
        <begin position="303"/>
        <end position="347"/>
    </location>
</feature>
<feature type="domain" description="ABC transporter" evidence="7">
    <location>
        <begin position="7"/>
        <end position="234"/>
    </location>
</feature>
<dbReference type="InterPro" id="IPR050763">
    <property type="entry name" value="ABC_transporter_ATP-binding"/>
</dbReference>
<keyword evidence="9" id="KW-1185">Reference proteome</keyword>
<accession>A0A7K1UJ55</accession>
<name>A0A7K1UJ55_9MICC</name>
<dbReference type="Proteomes" id="UP000460157">
    <property type="component" value="Unassembled WGS sequence"/>
</dbReference>
<feature type="compositionally biased region" description="Basic and acidic residues" evidence="6">
    <location>
        <begin position="316"/>
        <end position="337"/>
    </location>
</feature>
<evidence type="ECO:0000313" key="8">
    <source>
        <dbReference type="EMBL" id="MVT26518.1"/>
    </source>
</evidence>
<dbReference type="AlphaFoldDB" id="A0A7K1UJ55"/>
<comment type="subcellular location">
    <subcellularLocation>
        <location evidence="1">Cell membrane</location>
        <topology evidence="1">Peripheral membrane protein</topology>
    </subcellularLocation>
</comment>
<dbReference type="GO" id="GO:0005886">
    <property type="term" value="C:plasma membrane"/>
    <property type="evidence" value="ECO:0007669"/>
    <property type="project" value="UniProtKB-SubCell"/>
</dbReference>
<dbReference type="SUPFAM" id="SSF52540">
    <property type="entry name" value="P-loop containing nucleoside triphosphate hydrolases"/>
    <property type="match status" value="1"/>
</dbReference>
<proteinExistence type="predicted"/>
<reference evidence="8 9" key="1">
    <citation type="submission" date="2019-12" db="EMBL/GenBank/DDBJ databases">
        <title>Nesterenkonia muleiensis sp. nov., a novel actinobacterium isolated from sap of Populus euphratica.</title>
        <authorList>
            <person name="Wang R."/>
        </authorList>
    </citation>
    <scope>NUCLEOTIDE SEQUENCE [LARGE SCALE GENOMIC DNA]</scope>
    <source>
        <strain evidence="8 9">F10</strain>
    </source>
</reference>
<keyword evidence="2" id="KW-0813">Transport</keyword>
<dbReference type="InterPro" id="IPR017871">
    <property type="entry name" value="ABC_transporter-like_CS"/>
</dbReference>
<evidence type="ECO:0000313" key="9">
    <source>
        <dbReference type="Proteomes" id="UP000460157"/>
    </source>
</evidence>
<dbReference type="PANTHER" id="PTHR42711:SF17">
    <property type="entry name" value="ABC TRANSPORTER ATP-BINDING PROTEIN"/>
    <property type="match status" value="1"/>
</dbReference>
<evidence type="ECO:0000256" key="4">
    <source>
        <dbReference type="ARBA" id="ARBA00022840"/>
    </source>
</evidence>
<dbReference type="EMBL" id="WRPM01000068">
    <property type="protein sequence ID" value="MVT26518.1"/>
    <property type="molecule type" value="Genomic_DNA"/>
</dbReference>
<protein>
    <submittedName>
        <fullName evidence="8">ATP-binding cassette domain-containing protein</fullName>
    </submittedName>
</protein>
<gene>
    <name evidence="8" type="ORF">GNZ21_09145</name>
</gene>
<evidence type="ECO:0000256" key="1">
    <source>
        <dbReference type="ARBA" id="ARBA00004202"/>
    </source>
</evidence>
<dbReference type="GO" id="GO:0005524">
    <property type="term" value="F:ATP binding"/>
    <property type="evidence" value="ECO:0007669"/>
    <property type="project" value="UniProtKB-KW"/>
</dbReference>
<evidence type="ECO:0000256" key="6">
    <source>
        <dbReference type="SAM" id="MobiDB-lite"/>
    </source>
</evidence>
<sequence length="347" mass="37703">MTDQPILGLEEVSKQYPDRNAPAVDGVSLEISRGEIISLLGPNGAGKTTTLEMIVGLRRPTSGTVSTLGLNPFSERDEIRRRVAVQPQHATVFDRQTVRELLRCWASFYPDAHTEDHVIGQLGLQDSAEVKIAKLSGGQRQRVLVGLALVSKPELLVLDEPTTGLDPNARQDLWGTIQQYRAEGGTVLLSTHLMEEAEELSDRVAIMHQGKLEAFDTTEYLITEFAPAVEISATVPAEAEHAEVTRLATDLVTEPHGSGGNRISFRTQSSDAALRALTDIRARQIHIREAGLAGVFRTLTGRDMAPQENPAAAVAPDKDSNDRERLEHCNVGHDQRAHPTACPGAGP</sequence>
<keyword evidence="4 8" id="KW-0067">ATP-binding</keyword>